<keyword evidence="1" id="KW-0812">Transmembrane</keyword>
<dbReference type="OrthoDB" id="2590756at2759"/>
<organism evidence="2 3">
    <name type="scientific">Lachnellula hyalina</name>
    <dbReference type="NCBI Taxonomy" id="1316788"/>
    <lineage>
        <taxon>Eukaryota</taxon>
        <taxon>Fungi</taxon>
        <taxon>Dikarya</taxon>
        <taxon>Ascomycota</taxon>
        <taxon>Pezizomycotina</taxon>
        <taxon>Leotiomycetes</taxon>
        <taxon>Helotiales</taxon>
        <taxon>Lachnaceae</taxon>
        <taxon>Lachnellula</taxon>
    </lineage>
</organism>
<proteinExistence type="predicted"/>
<dbReference type="EMBL" id="QGMH01000002">
    <property type="protein sequence ID" value="TVY31016.1"/>
    <property type="molecule type" value="Genomic_DNA"/>
</dbReference>
<keyword evidence="1" id="KW-0472">Membrane</keyword>
<evidence type="ECO:0000313" key="2">
    <source>
        <dbReference type="EMBL" id="TVY31016.1"/>
    </source>
</evidence>
<dbReference type="Proteomes" id="UP000431533">
    <property type="component" value="Unassembled WGS sequence"/>
</dbReference>
<accession>A0A8H8R9U7</accession>
<dbReference type="AlphaFoldDB" id="A0A8H8R9U7"/>
<dbReference type="RefSeq" id="XP_031009800.1">
    <property type="nucleotide sequence ID" value="XM_031145241.1"/>
</dbReference>
<comment type="caution">
    <text evidence="2">The sequence shown here is derived from an EMBL/GenBank/DDBJ whole genome shotgun (WGS) entry which is preliminary data.</text>
</comment>
<keyword evidence="3" id="KW-1185">Reference proteome</keyword>
<feature type="transmembrane region" description="Helical" evidence="1">
    <location>
        <begin position="79"/>
        <end position="98"/>
    </location>
</feature>
<reference evidence="2 3" key="1">
    <citation type="submission" date="2018-05" db="EMBL/GenBank/DDBJ databases">
        <title>Genome sequencing and assembly of the regulated plant pathogen Lachnellula willkommii and related sister species for the development of diagnostic species identification markers.</title>
        <authorList>
            <person name="Giroux E."/>
            <person name="Bilodeau G."/>
        </authorList>
    </citation>
    <scope>NUCLEOTIDE SEQUENCE [LARGE SCALE GENOMIC DNA]</scope>
    <source>
        <strain evidence="2 3">CBS 185.66</strain>
    </source>
</reference>
<evidence type="ECO:0000256" key="1">
    <source>
        <dbReference type="SAM" id="Phobius"/>
    </source>
</evidence>
<feature type="transmembrane region" description="Helical" evidence="1">
    <location>
        <begin position="38"/>
        <end position="59"/>
    </location>
</feature>
<sequence>MPTVAHCRPSDLSETENGNAFSHAHATISEAIKPSNMAVIILPTLPFWLHLLIELPASLNFFLNPSEQLSSAAPQAHALVRQYAVLLFASSLVALIFATRQVDRTSRNVAGALAVYHLAPLVRAVSRVFGGEIGYGKGLGGPWIHLAVHGLCFVGLSRMYLSRPWRKNL</sequence>
<dbReference type="GeneID" id="41980446"/>
<protein>
    <submittedName>
        <fullName evidence="2">Uncharacterized protein</fullName>
    </submittedName>
</protein>
<name>A0A8H8R9U7_9HELO</name>
<gene>
    <name evidence="2" type="ORF">LHYA1_G000248</name>
</gene>
<evidence type="ECO:0000313" key="3">
    <source>
        <dbReference type="Proteomes" id="UP000431533"/>
    </source>
</evidence>
<keyword evidence="1" id="KW-1133">Transmembrane helix</keyword>